<proteinExistence type="predicted"/>
<feature type="region of interest" description="Disordered" evidence="1">
    <location>
        <begin position="1"/>
        <end position="53"/>
    </location>
</feature>
<comment type="caution">
    <text evidence="2">The sequence shown here is derived from an EMBL/GenBank/DDBJ whole genome shotgun (WGS) entry which is preliminary data.</text>
</comment>
<dbReference type="Proteomes" id="UP001488838">
    <property type="component" value="Unassembled WGS sequence"/>
</dbReference>
<keyword evidence="3" id="KW-1185">Reference proteome</keyword>
<accession>A0AAW0I8M1</accession>
<protein>
    <submittedName>
        <fullName evidence="2">Uncharacterized protein</fullName>
    </submittedName>
</protein>
<name>A0AAW0I8M1_MYOGA</name>
<sequence>MIRACNSQDAKVEKRRGRQRPGVRDCPAQPGKAEEIHPDPSAPGPHDPTPGEAVELPDIVVSRSWAGDWMLQLQRLST</sequence>
<evidence type="ECO:0000313" key="2">
    <source>
        <dbReference type="EMBL" id="KAK7810813.1"/>
    </source>
</evidence>
<dbReference type="AlphaFoldDB" id="A0AAW0I8M1"/>
<gene>
    <name evidence="2" type="ORF">U0070_019978</name>
</gene>
<evidence type="ECO:0000256" key="1">
    <source>
        <dbReference type="SAM" id="MobiDB-lite"/>
    </source>
</evidence>
<evidence type="ECO:0000313" key="3">
    <source>
        <dbReference type="Proteomes" id="UP001488838"/>
    </source>
</evidence>
<reference evidence="2 3" key="1">
    <citation type="journal article" date="2023" name="bioRxiv">
        <title>Conserved and derived expression patterns and positive selection on dental genes reveal complex evolutionary context of ever-growing rodent molars.</title>
        <authorList>
            <person name="Calamari Z.T."/>
            <person name="Song A."/>
            <person name="Cohen E."/>
            <person name="Akter M."/>
            <person name="Roy R.D."/>
            <person name="Hallikas O."/>
            <person name="Christensen M.M."/>
            <person name="Li P."/>
            <person name="Marangoni P."/>
            <person name="Jernvall J."/>
            <person name="Klein O.D."/>
        </authorList>
    </citation>
    <scope>NUCLEOTIDE SEQUENCE [LARGE SCALE GENOMIC DNA]</scope>
    <source>
        <strain evidence="2">V071</strain>
    </source>
</reference>
<organism evidence="2 3">
    <name type="scientific">Myodes glareolus</name>
    <name type="common">Bank vole</name>
    <name type="synonym">Clethrionomys glareolus</name>
    <dbReference type="NCBI Taxonomy" id="447135"/>
    <lineage>
        <taxon>Eukaryota</taxon>
        <taxon>Metazoa</taxon>
        <taxon>Chordata</taxon>
        <taxon>Craniata</taxon>
        <taxon>Vertebrata</taxon>
        <taxon>Euteleostomi</taxon>
        <taxon>Mammalia</taxon>
        <taxon>Eutheria</taxon>
        <taxon>Euarchontoglires</taxon>
        <taxon>Glires</taxon>
        <taxon>Rodentia</taxon>
        <taxon>Myomorpha</taxon>
        <taxon>Muroidea</taxon>
        <taxon>Cricetidae</taxon>
        <taxon>Arvicolinae</taxon>
        <taxon>Myodes</taxon>
    </lineage>
</organism>
<dbReference type="EMBL" id="JBBHLL010000186">
    <property type="protein sequence ID" value="KAK7810813.1"/>
    <property type="molecule type" value="Genomic_DNA"/>
</dbReference>